<keyword evidence="6" id="KW-1185">Reference proteome</keyword>
<feature type="domain" description="HTH araC/xylS-type" evidence="4">
    <location>
        <begin position="235"/>
        <end position="333"/>
    </location>
</feature>
<protein>
    <submittedName>
        <fullName evidence="5">AraC family transcriptional regulator</fullName>
    </submittedName>
</protein>
<dbReference type="EMBL" id="JBHTBJ010000019">
    <property type="protein sequence ID" value="MFC7277086.1"/>
    <property type="molecule type" value="Genomic_DNA"/>
</dbReference>
<evidence type="ECO:0000313" key="6">
    <source>
        <dbReference type="Proteomes" id="UP001596548"/>
    </source>
</evidence>
<accession>A0ABW2HW73</accession>
<dbReference type="Pfam" id="PF12833">
    <property type="entry name" value="HTH_18"/>
    <property type="match status" value="1"/>
</dbReference>
<proteinExistence type="predicted"/>
<keyword evidence="2" id="KW-0238">DNA-binding</keyword>
<dbReference type="InterPro" id="IPR032687">
    <property type="entry name" value="AraC-type_N"/>
</dbReference>
<dbReference type="PANTHER" id="PTHR47894">
    <property type="entry name" value="HTH-TYPE TRANSCRIPTIONAL REGULATOR GADX"/>
    <property type="match status" value="1"/>
</dbReference>
<organism evidence="5 6">
    <name type="scientific">Paractinoplanes rhizophilus</name>
    <dbReference type="NCBI Taxonomy" id="1416877"/>
    <lineage>
        <taxon>Bacteria</taxon>
        <taxon>Bacillati</taxon>
        <taxon>Actinomycetota</taxon>
        <taxon>Actinomycetes</taxon>
        <taxon>Micromonosporales</taxon>
        <taxon>Micromonosporaceae</taxon>
        <taxon>Paractinoplanes</taxon>
    </lineage>
</organism>
<name>A0ABW2HW73_9ACTN</name>
<dbReference type="SUPFAM" id="SSF46689">
    <property type="entry name" value="Homeodomain-like"/>
    <property type="match status" value="1"/>
</dbReference>
<dbReference type="InterPro" id="IPR018060">
    <property type="entry name" value="HTH_AraC"/>
</dbReference>
<dbReference type="Gene3D" id="1.10.10.60">
    <property type="entry name" value="Homeodomain-like"/>
    <property type="match status" value="1"/>
</dbReference>
<evidence type="ECO:0000259" key="4">
    <source>
        <dbReference type="PROSITE" id="PS01124"/>
    </source>
</evidence>
<dbReference type="RefSeq" id="WP_378972231.1">
    <property type="nucleotide sequence ID" value="NZ_JBHTBJ010000019.1"/>
</dbReference>
<keyword evidence="3" id="KW-0804">Transcription</keyword>
<dbReference type="SMART" id="SM00342">
    <property type="entry name" value="HTH_ARAC"/>
    <property type="match status" value="1"/>
</dbReference>
<dbReference type="InterPro" id="IPR009057">
    <property type="entry name" value="Homeodomain-like_sf"/>
</dbReference>
<dbReference type="PANTHER" id="PTHR47894:SF4">
    <property type="entry name" value="HTH-TYPE TRANSCRIPTIONAL REGULATOR GADX"/>
    <property type="match status" value="1"/>
</dbReference>
<evidence type="ECO:0000313" key="5">
    <source>
        <dbReference type="EMBL" id="MFC7277086.1"/>
    </source>
</evidence>
<evidence type="ECO:0000256" key="3">
    <source>
        <dbReference type="ARBA" id="ARBA00023163"/>
    </source>
</evidence>
<sequence>MGTMVRAAGLRGLPGLIDELDGDGRALLARHGVDAALLDTDDAVIPSLSAGRILEAAAADRDCPDLGLRLAARQGITVLGPLAIAIENSATLGEALDCATRFLFVHSPALTITQVPDPAGRPGVVGLRYGSTELEPMPPQVCDNGLGLLHRITVLLAGGRYGLRSVHLTHGPLAPVARYTEFFGADVRFGAESALLRVPATVRDAKVSGGNRVLREVALEYMRNHFHAPEQPLADRVRRLVTQSLGTSPVGVAAVARRLQLHPRTLQRRLALDGTTYEKLLDDVRRATAHRLITTTDIPFAQITAMVGLTEQSALTRAVRRWHGRSPRDLRRAALCRAALRRAAQ</sequence>
<evidence type="ECO:0000256" key="2">
    <source>
        <dbReference type="ARBA" id="ARBA00023125"/>
    </source>
</evidence>
<reference evidence="6" key="1">
    <citation type="journal article" date="2019" name="Int. J. Syst. Evol. Microbiol.">
        <title>The Global Catalogue of Microorganisms (GCM) 10K type strain sequencing project: providing services to taxonomists for standard genome sequencing and annotation.</title>
        <authorList>
            <consortium name="The Broad Institute Genomics Platform"/>
            <consortium name="The Broad Institute Genome Sequencing Center for Infectious Disease"/>
            <person name="Wu L."/>
            <person name="Ma J."/>
        </authorList>
    </citation>
    <scope>NUCLEOTIDE SEQUENCE [LARGE SCALE GENOMIC DNA]</scope>
    <source>
        <strain evidence="6">XZYJT-10</strain>
    </source>
</reference>
<evidence type="ECO:0000256" key="1">
    <source>
        <dbReference type="ARBA" id="ARBA00023015"/>
    </source>
</evidence>
<dbReference type="PROSITE" id="PS01124">
    <property type="entry name" value="HTH_ARAC_FAMILY_2"/>
    <property type="match status" value="1"/>
</dbReference>
<dbReference type="Proteomes" id="UP001596548">
    <property type="component" value="Unassembled WGS sequence"/>
</dbReference>
<keyword evidence="1" id="KW-0805">Transcription regulation</keyword>
<dbReference type="Pfam" id="PF12625">
    <property type="entry name" value="Arabinose_bd"/>
    <property type="match status" value="1"/>
</dbReference>
<gene>
    <name evidence="5" type="ORF">ACFQS1_24100</name>
</gene>
<comment type="caution">
    <text evidence="5">The sequence shown here is derived from an EMBL/GenBank/DDBJ whole genome shotgun (WGS) entry which is preliminary data.</text>
</comment>